<dbReference type="SMART" id="SM00450">
    <property type="entry name" value="RHOD"/>
    <property type="match status" value="1"/>
</dbReference>
<dbReference type="InterPro" id="IPR050229">
    <property type="entry name" value="GlpE_sulfurtransferase"/>
</dbReference>
<feature type="domain" description="Rhodanese" evidence="1">
    <location>
        <begin position="16"/>
        <end position="104"/>
    </location>
</feature>
<evidence type="ECO:0000313" key="2">
    <source>
        <dbReference type="EMBL" id="SIT67011.1"/>
    </source>
</evidence>
<proteinExistence type="predicted"/>
<dbReference type="Proteomes" id="UP000223759">
    <property type="component" value="Unassembled WGS sequence"/>
</dbReference>
<name>A0A1R3VQN9_9GAMM</name>
<dbReference type="OrthoDB" id="9811849at2"/>
<organism evidence="2 3">
    <name type="scientific">Ectothiorhodosinus mongolicus</name>
    <dbReference type="NCBI Taxonomy" id="233100"/>
    <lineage>
        <taxon>Bacteria</taxon>
        <taxon>Pseudomonadati</taxon>
        <taxon>Pseudomonadota</taxon>
        <taxon>Gammaproteobacteria</taxon>
        <taxon>Chromatiales</taxon>
        <taxon>Ectothiorhodospiraceae</taxon>
        <taxon>Ectothiorhodosinus</taxon>
    </lineage>
</organism>
<dbReference type="InterPro" id="IPR001763">
    <property type="entry name" value="Rhodanese-like_dom"/>
</dbReference>
<protein>
    <submittedName>
        <fullName evidence="2">Rhodanese-related sulfurtransferase</fullName>
    </submittedName>
</protein>
<evidence type="ECO:0000313" key="3">
    <source>
        <dbReference type="Proteomes" id="UP000223759"/>
    </source>
</evidence>
<dbReference type="STRING" id="233100.SAMN05216526_0744"/>
<sequence length="106" mass="12102">MKRFTATELREYLDSAPKKPLLIDVREPWEYEIVKIEGSKLHPLGRLPELLDEVDSTDEVVLICHHGNRSRYAAHFLQQNGIPNVINLEGGVDDWARSVDTSLATY</sequence>
<dbReference type="RefSeq" id="WP_076755022.1">
    <property type="nucleotide sequence ID" value="NZ_CP023018.1"/>
</dbReference>
<dbReference type="PANTHER" id="PTHR43031:SF17">
    <property type="entry name" value="SULFURTRANSFERASE YTWF-RELATED"/>
    <property type="match status" value="1"/>
</dbReference>
<evidence type="ECO:0000259" key="1">
    <source>
        <dbReference type="PROSITE" id="PS50206"/>
    </source>
</evidence>
<keyword evidence="3" id="KW-1185">Reference proteome</keyword>
<dbReference type="GO" id="GO:0016740">
    <property type="term" value="F:transferase activity"/>
    <property type="evidence" value="ECO:0007669"/>
    <property type="project" value="UniProtKB-KW"/>
</dbReference>
<dbReference type="Pfam" id="PF00581">
    <property type="entry name" value="Rhodanese"/>
    <property type="match status" value="1"/>
</dbReference>
<keyword evidence="2" id="KW-0808">Transferase</keyword>
<reference evidence="2 3" key="1">
    <citation type="submission" date="2017-01" db="EMBL/GenBank/DDBJ databases">
        <authorList>
            <person name="Mah S.A."/>
            <person name="Swanson W.J."/>
            <person name="Moy G.W."/>
            <person name="Vacquier V.D."/>
        </authorList>
    </citation>
    <scope>NUCLEOTIDE SEQUENCE [LARGE SCALE GENOMIC DNA]</scope>
    <source>
        <strain evidence="2 3">M9</strain>
    </source>
</reference>
<dbReference type="InterPro" id="IPR036873">
    <property type="entry name" value="Rhodanese-like_dom_sf"/>
</dbReference>
<dbReference type="AlphaFoldDB" id="A0A1R3VQN9"/>
<dbReference type="SUPFAM" id="SSF52821">
    <property type="entry name" value="Rhodanese/Cell cycle control phosphatase"/>
    <property type="match status" value="1"/>
</dbReference>
<gene>
    <name evidence="2" type="ORF">SAMN05216526_0744</name>
</gene>
<dbReference type="PANTHER" id="PTHR43031">
    <property type="entry name" value="FAD-DEPENDENT OXIDOREDUCTASE"/>
    <property type="match status" value="1"/>
</dbReference>
<dbReference type="PROSITE" id="PS50206">
    <property type="entry name" value="RHODANESE_3"/>
    <property type="match status" value="1"/>
</dbReference>
<dbReference type="EMBL" id="FTPK01000001">
    <property type="protein sequence ID" value="SIT67011.1"/>
    <property type="molecule type" value="Genomic_DNA"/>
</dbReference>
<dbReference type="Gene3D" id="3.40.250.10">
    <property type="entry name" value="Rhodanese-like domain"/>
    <property type="match status" value="1"/>
</dbReference>
<accession>A0A1R3VQN9</accession>